<reference evidence="3" key="1">
    <citation type="journal article" date="2019" name="Int. J. Syst. Evol. Microbiol.">
        <title>The Global Catalogue of Microorganisms (GCM) 10K type strain sequencing project: providing services to taxonomists for standard genome sequencing and annotation.</title>
        <authorList>
            <consortium name="The Broad Institute Genomics Platform"/>
            <consortium name="The Broad Institute Genome Sequencing Center for Infectious Disease"/>
            <person name="Wu L."/>
            <person name="Ma J."/>
        </authorList>
    </citation>
    <scope>NUCLEOTIDE SEQUENCE [LARGE SCALE GENOMIC DNA]</scope>
    <source>
        <strain evidence="3">CGMCC 1.15905</strain>
    </source>
</reference>
<dbReference type="Proteomes" id="UP000623419">
    <property type="component" value="Unassembled WGS sequence"/>
</dbReference>
<accession>A0ABQ1HMP6</accession>
<protein>
    <recommendedName>
        <fullName evidence="4">Lipoprotein</fullName>
    </recommendedName>
</protein>
<name>A0ABQ1HMP6_9GAMM</name>
<dbReference type="EMBL" id="BMKC01000002">
    <property type="protein sequence ID" value="GGA82066.1"/>
    <property type="molecule type" value="Genomic_DNA"/>
</dbReference>
<keyword evidence="3" id="KW-1185">Reference proteome</keyword>
<evidence type="ECO:0008006" key="4">
    <source>
        <dbReference type="Google" id="ProtNLM"/>
    </source>
</evidence>
<dbReference type="RefSeq" id="WP_188663822.1">
    <property type="nucleotide sequence ID" value="NZ_BMKC01000002.1"/>
</dbReference>
<evidence type="ECO:0000313" key="3">
    <source>
        <dbReference type="Proteomes" id="UP000623419"/>
    </source>
</evidence>
<gene>
    <name evidence="2" type="ORF">GCM10011521_20550</name>
</gene>
<dbReference type="Gene3D" id="3.40.50.1110">
    <property type="entry name" value="SGNH hydrolase"/>
    <property type="match status" value="1"/>
</dbReference>
<feature type="chain" id="PRO_5047163334" description="Lipoprotein" evidence="1">
    <location>
        <begin position="18"/>
        <end position="114"/>
    </location>
</feature>
<keyword evidence="1" id="KW-0732">Signal</keyword>
<organism evidence="2 3">
    <name type="scientific">Arenimonas soli</name>
    <dbReference type="NCBI Taxonomy" id="2269504"/>
    <lineage>
        <taxon>Bacteria</taxon>
        <taxon>Pseudomonadati</taxon>
        <taxon>Pseudomonadota</taxon>
        <taxon>Gammaproteobacteria</taxon>
        <taxon>Lysobacterales</taxon>
        <taxon>Lysobacteraceae</taxon>
        <taxon>Arenimonas</taxon>
    </lineage>
</organism>
<comment type="caution">
    <text evidence="2">The sequence shown here is derived from an EMBL/GenBank/DDBJ whole genome shotgun (WGS) entry which is preliminary data.</text>
</comment>
<feature type="signal peptide" evidence="1">
    <location>
        <begin position="1"/>
        <end position="17"/>
    </location>
</feature>
<dbReference type="InterPro" id="IPR036514">
    <property type="entry name" value="SGNH_hydro_sf"/>
</dbReference>
<dbReference type="PROSITE" id="PS51257">
    <property type="entry name" value="PROKAR_LIPOPROTEIN"/>
    <property type="match status" value="1"/>
</dbReference>
<proteinExistence type="predicted"/>
<evidence type="ECO:0000313" key="2">
    <source>
        <dbReference type="EMBL" id="GGA82066.1"/>
    </source>
</evidence>
<sequence>MKKPFALFLFGALLVLAACGATGPSSPPAEVLFVGNSLTYVGNVPALYSAIATANAHTSASDMIVRGGATLHQRVDDGSVARALAKGTYTHLVIQERGGDLTCLFGAESKSPGG</sequence>
<evidence type="ECO:0000256" key="1">
    <source>
        <dbReference type="SAM" id="SignalP"/>
    </source>
</evidence>